<dbReference type="EMBL" id="JH159169">
    <property type="protein sequence ID" value="EGZ05083.1"/>
    <property type="molecule type" value="Genomic_DNA"/>
</dbReference>
<feature type="region of interest" description="Disordered" evidence="2">
    <location>
        <begin position="320"/>
        <end position="351"/>
    </location>
</feature>
<feature type="coiled-coil region" evidence="1">
    <location>
        <begin position="544"/>
        <end position="578"/>
    </location>
</feature>
<reference evidence="3 4" key="1">
    <citation type="journal article" date="2006" name="Science">
        <title>Phytophthora genome sequences uncover evolutionary origins and mechanisms of pathogenesis.</title>
        <authorList>
            <person name="Tyler B.M."/>
            <person name="Tripathy S."/>
            <person name="Zhang X."/>
            <person name="Dehal P."/>
            <person name="Jiang R.H."/>
            <person name="Aerts A."/>
            <person name="Arredondo F.D."/>
            <person name="Baxter L."/>
            <person name="Bensasson D."/>
            <person name="Beynon J.L."/>
            <person name="Chapman J."/>
            <person name="Damasceno C.M."/>
            <person name="Dorrance A.E."/>
            <person name="Dou D."/>
            <person name="Dickerman A.W."/>
            <person name="Dubchak I.L."/>
            <person name="Garbelotto M."/>
            <person name="Gijzen M."/>
            <person name="Gordon S.G."/>
            <person name="Govers F."/>
            <person name="Grunwald N.J."/>
            <person name="Huang W."/>
            <person name="Ivors K.L."/>
            <person name="Jones R.W."/>
            <person name="Kamoun S."/>
            <person name="Krampis K."/>
            <person name="Lamour K.H."/>
            <person name="Lee M.K."/>
            <person name="McDonald W.H."/>
            <person name="Medina M."/>
            <person name="Meijer H.J."/>
            <person name="Nordberg E.K."/>
            <person name="Maclean D.J."/>
            <person name="Ospina-Giraldo M.D."/>
            <person name="Morris P.F."/>
            <person name="Phuntumart V."/>
            <person name="Putnam N.H."/>
            <person name="Rash S."/>
            <person name="Rose J.K."/>
            <person name="Sakihama Y."/>
            <person name="Salamov A.A."/>
            <person name="Savidor A."/>
            <person name="Scheuring C.F."/>
            <person name="Smith B.M."/>
            <person name="Sobral B.W."/>
            <person name="Terry A."/>
            <person name="Torto-Alalibo T.A."/>
            <person name="Win J."/>
            <person name="Xu Z."/>
            <person name="Zhang H."/>
            <person name="Grigoriev I.V."/>
            <person name="Rokhsar D.S."/>
            <person name="Boore J.L."/>
        </authorList>
    </citation>
    <scope>NUCLEOTIDE SEQUENCE [LARGE SCALE GENOMIC DNA]</scope>
    <source>
        <strain evidence="3 4">P6497</strain>
    </source>
</reference>
<evidence type="ECO:0000256" key="1">
    <source>
        <dbReference type="SAM" id="Coils"/>
    </source>
</evidence>
<feature type="compositionally biased region" description="Low complexity" evidence="2">
    <location>
        <begin position="321"/>
        <end position="332"/>
    </location>
</feature>
<protein>
    <submittedName>
        <fullName evidence="3">Uncharacterized protein</fullName>
    </submittedName>
</protein>
<evidence type="ECO:0000256" key="2">
    <source>
        <dbReference type="SAM" id="MobiDB-lite"/>
    </source>
</evidence>
<sequence length="595" mass="68961">KDAVKIRKLKKAYDQLNDQIMLNKTAINDAVAYVKTIKDADEAMAMEHQDQIMELVVSVNEEKEKRPAALADLIVHEWAGRNENLRSLLQQGASAAQTSEAKHERLSALSSRAAHTPNAWARGLLSTRVLTVEDFRHERLIRSRLNPPPPPPSRAIPVPLYPGESVEQYNHRFEQWLAQRNESLDVLRDQPKRERQFRLAFAFLRDNRRPLAVETKRPHAPKRKSIDEEHPGEILAYRIISVDSYLREMKLPKNVRHQRGPDGRLAKIPVPLFPGETIVEFDREFDRWLQQHRSSLLMLRFKPMKERIYRFQFAQQRVMRRSSSYSAERSQSPTRSKSLPKRKENIREAHEQSCELHCDSEKTHIAKAPQTTEDIHRNATQILSRVAESRTMQDSKKRRLTETYDHLNSQITMNETAIEDALDYIKAIKDVDEATATEQHNQIMELVVSINKEKEKRASALADLICYGWKGREDALLSTIQEEPSEAHARGAGHEKLSTISSQIEEKDSVLKNLETHLKEQLQWVAEMPPDLSEADKFMRFKALRKLSKRLAKEQTTKEQLEEEREKVMNSFLQSDAEIRKLIKEGLLKGRKPQF</sequence>
<dbReference type="OMA" id="NADIACY"/>
<dbReference type="Proteomes" id="UP000002640">
    <property type="component" value="Unassembled WGS sequence"/>
</dbReference>
<keyword evidence="4" id="KW-1185">Reference proteome</keyword>
<evidence type="ECO:0000313" key="4">
    <source>
        <dbReference type="Proteomes" id="UP000002640"/>
    </source>
</evidence>
<dbReference type="GeneID" id="20662072"/>
<proteinExistence type="predicted"/>
<dbReference type="AlphaFoldDB" id="G5AHA4"/>
<accession>G5AHA4</accession>
<dbReference type="KEGG" id="psoj:PHYSODRAFT_534833"/>
<dbReference type="RefSeq" id="XP_009539455.1">
    <property type="nucleotide sequence ID" value="XM_009541160.1"/>
</dbReference>
<gene>
    <name evidence="3" type="ORF">PHYSODRAFT_534833</name>
</gene>
<keyword evidence="1" id="KW-0175">Coiled coil</keyword>
<name>G5AHA4_PHYSP</name>
<feature type="non-terminal residue" evidence="3">
    <location>
        <position position="1"/>
    </location>
</feature>
<organism evidence="3 4">
    <name type="scientific">Phytophthora sojae (strain P6497)</name>
    <name type="common">Soybean stem and root rot agent</name>
    <name type="synonym">Phytophthora megasperma f. sp. glycines</name>
    <dbReference type="NCBI Taxonomy" id="1094619"/>
    <lineage>
        <taxon>Eukaryota</taxon>
        <taxon>Sar</taxon>
        <taxon>Stramenopiles</taxon>
        <taxon>Oomycota</taxon>
        <taxon>Peronosporomycetes</taxon>
        <taxon>Peronosporales</taxon>
        <taxon>Peronosporaceae</taxon>
        <taxon>Phytophthora</taxon>
    </lineage>
</organism>
<dbReference type="InParanoid" id="G5AHA4"/>
<dbReference type="SMR" id="G5AHA4"/>
<evidence type="ECO:0000313" key="3">
    <source>
        <dbReference type="EMBL" id="EGZ05083.1"/>
    </source>
</evidence>
<feature type="compositionally biased region" description="Basic and acidic residues" evidence="2">
    <location>
        <begin position="341"/>
        <end position="351"/>
    </location>
</feature>